<evidence type="ECO:0000256" key="2">
    <source>
        <dbReference type="ARBA" id="ARBA00022980"/>
    </source>
</evidence>
<feature type="domain" description="S1 motif" evidence="4">
    <location>
        <begin position="622"/>
        <end position="690"/>
    </location>
</feature>
<accession>A0ABP5HB38</accession>
<dbReference type="SMART" id="SM00316">
    <property type="entry name" value="S1"/>
    <property type="match status" value="4"/>
</dbReference>
<evidence type="ECO:0000256" key="3">
    <source>
        <dbReference type="ARBA" id="ARBA00023274"/>
    </source>
</evidence>
<evidence type="ECO:0000313" key="6">
    <source>
        <dbReference type="Proteomes" id="UP001500751"/>
    </source>
</evidence>
<dbReference type="CDD" id="cd05688">
    <property type="entry name" value="S1_RPS1_repeat_ec3"/>
    <property type="match status" value="1"/>
</dbReference>
<dbReference type="CDD" id="cd05687">
    <property type="entry name" value="S1_RPS1_repeat_ec1_hs1"/>
    <property type="match status" value="1"/>
</dbReference>
<dbReference type="PROSITE" id="PS50126">
    <property type="entry name" value="S1"/>
    <property type="match status" value="4"/>
</dbReference>
<dbReference type="CDD" id="cd04465">
    <property type="entry name" value="S1_RPS1_repeat_ec2_hs2"/>
    <property type="match status" value="1"/>
</dbReference>
<feature type="domain" description="S1 motif" evidence="4">
    <location>
        <begin position="536"/>
        <end position="601"/>
    </location>
</feature>
<dbReference type="PANTHER" id="PTHR10724">
    <property type="entry name" value="30S RIBOSOMAL PROTEIN S1"/>
    <property type="match status" value="1"/>
</dbReference>
<reference evidence="6" key="1">
    <citation type="journal article" date="2019" name="Int. J. Syst. Evol. Microbiol.">
        <title>The Global Catalogue of Microorganisms (GCM) 10K type strain sequencing project: providing services to taxonomists for standard genome sequencing and annotation.</title>
        <authorList>
            <consortium name="The Broad Institute Genomics Platform"/>
            <consortium name="The Broad Institute Genome Sequencing Center for Infectious Disease"/>
            <person name="Wu L."/>
            <person name="Ma J."/>
        </authorList>
    </citation>
    <scope>NUCLEOTIDE SEQUENCE [LARGE SCALE GENOMIC DNA]</scope>
    <source>
        <strain evidence="6">JCM 16014</strain>
    </source>
</reference>
<dbReference type="Gene3D" id="1.25.40.10">
    <property type="entry name" value="Tetratricopeptide repeat domain"/>
    <property type="match status" value="1"/>
</dbReference>
<proteinExistence type="inferred from homology"/>
<dbReference type="InterPro" id="IPR012340">
    <property type="entry name" value="NA-bd_OB-fold"/>
</dbReference>
<evidence type="ECO:0000259" key="4">
    <source>
        <dbReference type="PROSITE" id="PS50126"/>
    </source>
</evidence>
<dbReference type="InterPro" id="IPR035104">
    <property type="entry name" value="Ribosomal_protein_S1-like"/>
</dbReference>
<protein>
    <recommendedName>
        <fullName evidence="4">S1 motif domain-containing protein</fullName>
    </recommendedName>
</protein>
<dbReference type="SUPFAM" id="SSF50249">
    <property type="entry name" value="Nucleic acid-binding proteins"/>
    <property type="match status" value="4"/>
</dbReference>
<dbReference type="NCBIfam" id="NF005208">
    <property type="entry name" value="PRK06676.1"/>
    <property type="match status" value="1"/>
</dbReference>
<keyword evidence="3" id="KW-0687">Ribonucleoprotein</keyword>
<dbReference type="Gene3D" id="2.40.50.140">
    <property type="entry name" value="Nucleic acid-binding proteins"/>
    <property type="match status" value="4"/>
</dbReference>
<dbReference type="PRINTS" id="PR00681">
    <property type="entry name" value="RIBOSOMALS1"/>
</dbReference>
<name>A0ABP5HB38_9ACTN</name>
<dbReference type="Proteomes" id="UP001500751">
    <property type="component" value="Unassembled WGS sequence"/>
</dbReference>
<evidence type="ECO:0000313" key="5">
    <source>
        <dbReference type="EMBL" id="GAA2064659.1"/>
    </source>
</evidence>
<dbReference type="EMBL" id="BAAAQN010000097">
    <property type="protein sequence ID" value="GAA2064659.1"/>
    <property type="molecule type" value="Genomic_DNA"/>
</dbReference>
<dbReference type="InterPro" id="IPR003029">
    <property type="entry name" value="S1_domain"/>
</dbReference>
<dbReference type="SUPFAM" id="SSF48452">
    <property type="entry name" value="TPR-like"/>
    <property type="match status" value="1"/>
</dbReference>
<feature type="domain" description="S1 motif" evidence="4">
    <location>
        <begin position="707"/>
        <end position="776"/>
    </location>
</feature>
<comment type="caution">
    <text evidence="5">The sequence shown here is derived from an EMBL/GenBank/DDBJ whole genome shotgun (WGS) entry which is preliminary data.</text>
</comment>
<comment type="similarity">
    <text evidence="1">Belongs to the bacterial ribosomal protein bS1 family.</text>
</comment>
<dbReference type="Pfam" id="PF00575">
    <property type="entry name" value="S1"/>
    <property type="match status" value="4"/>
</dbReference>
<keyword evidence="6" id="KW-1185">Reference proteome</keyword>
<organism evidence="5 6">
    <name type="scientific">Catenulispora yoronensis</name>
    <dbReference type="NCBI Taxonomy" id="450799"/>
    <lineage>
        <taxon>Bacteria</taxon>
        <taxon>Bacillati</taxon>
        <taxon>Actinomycetota</taxon>
        <taxon>Actinomycetes</taxon>
        <taxon>Catenulisporales</taxon>
        <taxon>Catenulisporaceae</taxon>
        <taxon>Catenulispora</taxon>
    </lineage>
</organism>
<gene>
    <name evidence="5" type="ORF">GCM10009839_90260</name>
</gene>
<feature type="domain" description="S1 motif" evidence="4">
    <location>
        <begin position="449"/>
        <end position="518"/>
    </location>
</feature>
<keyword evidence="2" id="KW-0689">Ribosomal protein</keyword>
<dbReference type="NCBIfam" id="NF005911">
    <property type="entry name" value="PRK07899.1"/>
    <property type="match status" value="1"/>
</dbReference>
<dbReference type="PANTHER" id="PTHR10724:SF7">
    <property type="entry name" value="SMALL RIBOSOMAL SUBUNIT PROTEIN BS1C"/>
    <property type="match status" value="1"/>
</dbReference>
<evidence type="ECO:0000256" key="1">
    <source>
        <dbReference type="ARBA" id="ARBA00006767"/>
    </source>
</evidence>
<sequence length="874" mass="95091">MSEGEREPSAEIRALHLEGTGDEDFDDQPFERATRLNHQGMLASLRGHAHEASALFEDALLTPGLQHGELTGRLQTNLASAYLRQGDPAQAQKWARRALSLPVEHRAAAVDVTAAKVLCQAARQRADHAEFGLAVQYLGQAVQRRVAELDKTDPEALTLVVDLAGAQLVEARREAPGTRVEALVEALELAAFRLSAVVGATDRRALRAAAAVELARLEAAKEDGSPPRLEQSAEQLAALARTAHRVLPRRDPELLTISLAAAGAHVEWARAVASPAKLVTAVQELRDVTAEVEAALGRDAVQTLEASANLAIAELDLSRALRSEELAQRAVDELIAVAQRVEQTLGPGHPLVPVLTAAVRLGHGLITDQDADYMSGAGTGTVIVAVRTAAARWGMDHDYLPFDRAVSALRPGNGASLTMSDPDVAANDIGSAEDFLAAIDQTINYFNDGDIVEGVVVKIDQDEILFDIGYKTEGVIPARELTSVRDVDLREVVTIGDRFEALVVQKEDKEGRLVLSKKRADHERAWQAIEAVHADDGVVTGKVVEAVKGGLIVDIGLRGFMPASLVEKRRVRDLRPYVGKEIQAKVLELDKARNNVVLSRKAWLEQTQTDERQNFFGSLQKGQVRSGVVSSIVAFGAFVDLGGVEGLVHVSELSWSQIDHPSQAVEVGQEVRVEVLAVDLDRERVSLSLKATLEDPWQAFARTHTIGQVLPGKVVKLVPYGVFVRVDEGIEGLVHISELADQHVEVPEQVVRVGQEIFVKIVDIDTDRHRVALSRKQADEGLTGDIETDQFDPAQYGMSATYDDQGNYIYPEGFDSDTQQWLEGYDAEREAWELEYEQAYVLFQAHQRQLAEARGLLPDEQGGQGAEDGQDGQG</sequence>
<dbReference type="InterPro" id="IPR011990">
    <property type="entry name" value="TPR-like_helical_dom_sf"/>
</dbReference>
<dbReference type="InterPro" id="IPR050437">
    <property type="entry name" value="Ribos_protein_bS1-like"/>
</dbReference>